<dbReference type="PANTHER" id="PTHR30531">
    <property type="entry name" value="FLAGELLAR BIOSYNTHETIC PROTEIN FLHB"/>
    <property type="match status" value="1"/>
</dbReference>
<evidence type="ECO:0000313" key="16">
    <source>
        <dbReference type="EMBL" id="CAA0098164.1"/>
    </source>
</evidence>
<evidence type="ECO:0000256" key="13">
    <source>
        <dbReference type="RuleBase" id="RU364091"/>
    </source>
</evidence>
<dbReference type="OrthoDB" id="9807950at2"/>
<accession>A0A5S9NJ92</accession>
<dbReference type="PRINTS" id="PR00950">
    <property type="entry name" value="TYPE3IMSPROT"/>
</dbReference>
<keyword evidence="15" id="KW-0966">Cell projection</keyword>
<keyword evidence="8 13" id="KW-0653">Protein transport</keyword>
<dbReference type="InterPro" id="IPR029025">
    <property type="entry name" value="T3SS_substrate_exporter_C"/>
</dbReference>
<dbReference type="Proteomes" id="UP000435877">
    <property type="component" value="Unassembled WGS sequence"/>
</dbReference>
<dbReference type="EMBL" id="CACSIM010000002">
    <property type="protein sequence ID" value="CAA0098164.1"/>
    <property type="molecule type" value="Genomic_DNA"/>
</dbReference>
<dbReference type="NCBIfam" id="TIGR00328">
    <property type="entry name" value="flhB"/>
    <property type="match status" value="1"/>
</dbReference>
<comment type="similarity">
    <text evidence="2 13">Belongs to the type III secretion exporter family.</text>
</comment>
<evidence type="ECO:0000256" key="5">
    <source>
        <dbReference type="ARBA" id="ARBA00022475"/>
    </source>
</evidence>
<dbReference type="EMBL" id="CACSIK010000001">
    <property type="protein sequence ID" value="CAA0090668.1"/>
    <property type="molecule type" value="Genomic_DNA"/>
</dbReference>
<evidence type="ECO:0000313" key="15">
    <source>
        <dbReference type="EMBL" id="CAA0090668.1"/>
    </source>
</evidence>
<evidence type="ECO:0000256" key="6">
    <source>
        <dbReference type="ARBA" id="ARBA00022692"/>
    </source>
</evidence>
<proteinExistence type="inferred from homology"/>
<dbReference type="Pfam" id="PF01312">
    <property type="entry name" value="Bac_export_2"/>
    <property type="match status" value="1"/>
</dbReference>
<feature type="compositionally biased region" description="Basic and acidic residues" evidence="14">
    <location>
        <begin position="7"/>
        <end position="24"/>
    </location>
</feature>
<dbReference type="InterPro" id="IPR006135">
    <property type="entry name" value="T3SS_substrate_exporter"/>
</dbReference>
<feature type="transmembrane region" description="Helical" evidence="13">
    <location>
        <begin position="186"/>
        <end position="212"/>
    </location>
</feature>
<evidence type="ECO:0000313" key="18">
    <source>
        <dbReference type="Proteomes" id="UP000439591"/>
    </source>
</evidence>
<evidence type="ECO:0000256" key="2">
    <source>
        <dbReference type="ARBA" id="ARBA00010690"/>
    </source>
</evidence>
<comment type="subcellular location">
    <subcellularLocation>
        <location evidence="1">Cell membrane</location>
        <topology evidence="1">Multi-pass membrane protein</topology>
    </subcellularLocation>
</comment>
<dbReference type="GO" id="GO:0044780">
    <property type="term" value="P:bacterial-type flagellum assembly"/>
    <property type="evidence" value="ECO:0007669"/>
    <property type="project" value="InterPro"/>
</dbReference>
<dbReference type="SUPFAM" id="SSF160544">
    <property type="entry name" value="EscU C-terminal domain-like"/>
    <property type="match status" value="1"/>
</dbReference>
<comment type="caution">
    <text evidence="13">Lacks conserved residue(s) required for the propagation of feature annotation.</text>
</comment>
<evidence type="ECO:0000313" key="17">
    <source>
        <dbReference type="Proteomes" id="UP000435877"/>
    </source>
</evidence>
<feature type="transmembrane region" description="Helical" evidence="13">
    <location>
        <begin position="94"/>
        <end position="117"/>
    </location>
</feature>
<keyword evidence="17" id="KW-1185">Reference proteome</keyword>
<dbReference type="AlphaFoldDB" id="A0A5S9NJ92"/>
<keyword evidence="5 13" id="KW-1003">Cell membrane</keyword>
<dbReference type="PANTHER" id="PTHR30531:SF12">
    <property type="entry name" value="FLAGELLAR BIOSYNTHETIC PROTEIN FLHB"/>
    <property type="match status" value="1"/>
</dbReference>
<evidence type="ECO:0000256" key="9">
    <source>
        <dbReference type="ARBA" id="ARBA00022989"/>
    </source>
</evidence>
<sequence length="375" mass="40779">MAENEDGQERTEEASAKKLADAKKKGQVARSKELTTMMVTVGGAAMLVFTGGELALALKELLASSLSSDFLLIESESQIVSALYKTLVTGLLTIWPILAIALLAVMVSSTILGGWTFSLSVKPERMDPIKGVGKIFSLRSLGELAKAIMKMIFIGAAAVLLLSGMADDILALGLQAPKQAIVNSASLLVWFFFVVSLPLVAIAAIDVPWQLWNFNKELKMTRQEVRDEHKESDGRPEVKAKLREMQQAAANNRMMEKVPTADVIITNPTHFAVALKYDEARMTAPMLLAKGADNTAGKIRELATEHDIPIVESPRLARAVFASTDLDSEIPGGLYLAVAQILTYVYQLRSWETMGGDYPEAPQPDIADEYLGNLL</sequence>
<keyword evidence="4 13" id="KW-0813">Transport</keyword>
<dbReference type="GO" id="GO:0009306">
    <property type="term" value="P:protein secretion"/>
    <property type="evidence" value="ECO:0007669"/>
    <property type="project" value="InterPro"/>
</dbReference>
<keyword evidence="15" id="KW-0969">Cilium</keyword>
<dbReference type="Proteomes" id="UP000439591">
    <property type="component" value="Unassembled WGS sequence"/>
</dbReference>
<gene>
    <name evidence="15" type="primary">flhB_2</name>
    <name evidence="13" type="synonym">flhB</name>
    <name evidence="16" type="synonym">flhB_1</name>
    <name evidence="15" type="ORF">IHBHHGIJ_02052</name>
    <name evidence="16" type="ORF">KFEGEMFD_01654</name>
</gene>
<evidence type="ECO:0000256" key="8">
    <source>
        <dbReference type="ARBA" id="ARBA00022927"/>
    </source>
</evidence>
<name>A0A5S9NJ92_9GAMM</name>
<keyword evidence="9 13" id="KW-1133">Transmembrane helix</keyword>
<keyword evidence="11 13" id="KW-1006">Bacterial flagellum protein export</keyword>
<keyword evidence="7 13" id="KW-1005">Bacterial flagellum biogenesis</keyword>
<feature type="transmembrane region" description="Helical" evidence="13">
    <location>
        <begin position="147"/>
        <end position="166"/>
    </location>
</feature>
<evidence type="ECO:0000256" key="12">
    <source>
        <dbReference type="ARBA" id="ARBA00025078"/>
    </source>
</evidence>
<evidence type="ECO:0000256" key="3">
    <source>
        <dbReference type="ARBA" id="ARBA00021622"/>
    </source>
</evidence>
<protein>
    <recommendedName>
        <fullName evidence="3 13">Flagellar biosynthetic protein FlhB</fullName>
    </recommendedName>
</protein>
<keyword evidence="15" id="KW-0282">Flagellum</keyword>
<evidence type="ECO:0000256" key="7">
    <source>
        <dbReference type="ARBA" id="ARBA00022795"/>
    </source>
</evidence>
<feature type="region of interest" description="Disordered" evidence="14">
    <location>
        <begin position="1"/>
        <end position="24"/>
    </location>
</feature>
<comment type="function">
    <text evidence="12 13">Required for formation of the rod structure in the basal body of the flagellar apparatus. Together with FliI and FliH, may constitute the export apparatus of flagellin.</text>
</comment>
<evidence type="ECO:0000256" key="10">
    <source>
        <dbReference type="ARBA" id="ARBA00023136"/>
    </source>
</evidence>
<organism evidence="15 17">
    <name type="scientific">Zhongshania aliphaticivorans</name>
    <dbReference type="NCBI Taxonomy" id="1470434"/>
    <lineage>
        <taxon>Bacteria</taxon>
        <taxon>Pseudomonadati</taxon>
        <taxon>Pseudomonadota</taxon>
        <taxon>Gammaproteobacteria</taxon>
        <taxon>Cellvibrionales</taxon>
        <taxon>Spongiibacteraceae</taxon>
        <taxon>Zhongshania</taxon>
    </lineage>
</organism>
<evidence type="ECO:0000256" key="1">
    <source>
        <dbReference type="ARBA" id="ARBA00004651"/>
    </source>
</evidence>
<dbReference type="RefSeq" id="WP_159268644.1">
    <property type="nucleotide sequence ID" value="NZ_CACSIK010000001.1"/>
</dbReference>
<evidence type="ECO:0000256" key="11">
    <source>
        <dbReference type="ARBA" id="ARBA00023225"/>
    </source>
</evidence>
<dbReference type="InterPro" id="IPR006136">
    <property type="entry name" value="FlhB"/>
</dbReference>
<reference evidence="17 18" key="1">
    <citation type="submission" date="2019-11" db="EMBL/GenBank/DDBJ databases">
        <authorList>
            <person name="Holert J."/>
        </authorList>
    </citation>
    <scope>NUCLEOTIDE SEQUENCE [LARGE SCALE GENOMIC DNA]</scope>
    <source>
        <strain evidence="16">BC3_2A</strain>
        <strain evidence="15">SB11_1A</strain>
    </source>
</reference>
<dbReference type="FunFam" id="3.40.1690.10:FF:000001">
    <property type="entry name" value="Flagellar biosynthetic protein FlhB"/>
    <property type="match status" value="1"/>
</dbReference>
<evidence type="ECO:0000256" key="4">
    <source>
        <dbReference type="ARBA" id="ARBA00022448"/>
    </source>
</evidence>
<dbReference type="Gene3D" id="3.40.1690.10">
    <property type="entry name" value="secretion proteins EscU"/>
    <property type="match status" value="1"/>
</dbReference>
<keyword evidence="10 13" id="KW-0472">Membrane</keyword>
<evidence type="ECO:0000256" key="14">
    <source>
        <dbReference type="SAM" id="MobiDB-lite"/>
    </source>
</evidence>
<dbReference type="GO" id="GO:0005886">
    <property type="term" value="C:plasma membrane"/>
    <property type="evidence" value="ECO:0007669"/>
    <property type="project" value="UniProtKB-SubCell"/>
</dbReference>
<keyword evidence="6 13" id="KW-0812">Transmembrane</keyword>